<protein>
    <submittedName>
        <fullName evidence="2">VOC family protein</fullName>
    </submittedName>
</protein>
<reference evidence="2" key="1">
    <citation type="submission" date="2020-09" db="EMBL/GenBank/DDBJ databases">
        <title>Taishania pollutisoli gen. nov., sp. nov., Isolated from Tetrabromobisphenol A-Contaminated Soil.</title>
        <authorList>
            <person name="Chen Q."/>
        </authorList>
    </citation>
    <scope>NUCLEOTIDE SEQUENCE</scope>
    <source>
        <strain evidence="2">CZZ-1</strain>
    </source>
</reference>
<sequence>MNNNVICWFEIYVKDINRAKKFYSDVLATTFSDMEAPGDAPQEMKMACFNTADPTDQNSVSGALIEMPGTKEGDGACVNTIVYFPCRDCSVEESRVEKAGGKVVNPKMSIGEHGFCSICIDTEGNSFGLYSMQ</sequence>
<dbReference type="PANTHER" id="PTHR33993:SF2">
    <property type="entry name" value="VOC DOMAIN-CONTAINING PROTEIN"/>
    <property type="match status" value="1"/>
</dbReference>
<name>A0A8J6PQL6_9FLAO</name>
<comment type="caution">
    <text evidence="2">The sequence shown here is derived from an EMBL/GenBank/DDBJ whole genome shotgun (WGS) entry which is preliminary data.</text>
</comment>
<dbReference type="SUPFAM" id="SSF54593">
    <property type="entry name" value="Glyoxalase/Bleomycin resistance protein/Dihydroxybiphenyl dioxygenase"/>
    <property type="match status" value="1"/>
</dbReference>
<dbReference type="AlphaFoldDB" id="A0A8J6PQL6"/>
<organism evidence="2 3">
    <name type="scientific">Taishania pollutisoli</name>
    <dbReference type="NCBI Taxonomy" id="2766479"/>
    <lineage>
        <taxon>Bacteria</taxon>
        <taxon>Pseudomonadati</taxon>
        <taxon>Bacteroidota</taxon>
        <taxon>Flavobacteriia</taxon>
        <taxon>Flavobacteriales</taxon>
        <taxon>Crocinitomicaceae</taxon>
        <taxon>Taishania</taxon>
    </lineage>
</organism>
<evidence type="ECO:0000259" key="1">
    <source>
        <dbReference type="PROSITE" id="PS51819"/>
    </source>
</evidence>
<dbReference type="CDD" id="cd07247">
    <property type="entry name" value="SgaA_N_like"/>
    <property type="match status" value="1"/>
</dbReference>
<dbReference type="Pfam" id="PF22677">
    <property type="entry name" value="Ble-like_N"/>
    <property type="match status" value="1"/>
</dbReference>
<dbReference type="Proteomes" id="UP000652681">
    <property type="component" value="Unassembled WGS sequence"/>
</dbReference>
<accession>A0A8J6PQL6</accession>
<dbReference type="RefSeq" id="WP_163492486.1">
    <property type="nucleotide sequence ID" value="NZ_JACVEL010000006.1"/>
</dbReference>
<dbReference type="InterPro" id="IPR037523">
    <property type="entry name" value="VOC_core"/>
</dbReference>
<dbReference type="EMBL" id="JACVEL010000006">
    <property type="protein sequence ID" value="MBC9812918.1"/>
    <property type="molecule type" value="Genomic_DNA"/>
</dbReference>
<dbReference type="InterPro" id="IPR052164">
    <property type="entry name" value="Anthracycline_SecMetBiosynth"/>
</dbReference>
<proteinExistence type="predicted"/>
<dbReference type="InterPro" id="IPR029068">
    <property type="entry name" value="Glyas_Bleomycin-R_OHBP_Dase"/>
</dbReference>
<evidence type="ECO:0000313" key="2">
    <source>
        <dbReference type="EMBL" id="MBC9812918.1"/>
    </source>
</evidence>
<keyword evidence="3" id="KW-1185">Reference proteome</keyword>
<dbReference type="PROSITE" id="PS51819">
    <property type="entry name" value="VOC"/>
    <property type="match status" value="1"/>
</dbReference>
<dbReference type="Gene3D" id="3.10.180.10">
    <property type="entry name" value="2,3-Dihydroxybiphenyl 1,2-Dioxygenase, domain 1"/>
    <property type="match status" value="1"/>
</dbReference>
<gene>
    <name evidence="2" type="ORF">H9Y05_10595</name>
</gene>
<evidence type="ECO:0000313" key="3">
    <source>
        <dbReference type="Proteomes" id="UP000652681"/>
    </source>
</evidence>
<feature type="domain" description="VOC" evidence="1">
    <location>
        <begin position="5"/>
        <end position="132"/>
    </location>
</feature>
<dbReference type="InterPro" id="IPR053863">
    <property type="entry name" value="Glyoxy/Ble-like_N"/>
</dbReference>
<dbReference type="PANTHER" id="PTHR33993">
    <property type="entry name" value="GLYOXALASE-RELATED"/>
    <property type="match status" value="1"/>
</dbReference>